<dbReference type="InterPro" id="IPR006621">
    <property type="entry name" value="Nose-resist-to-fluoxetine_N"/>
</dbReference>
<dbReference type="InterPro" id="IPR052728">
    <property type="entry name" value="O2_lipid_transport_reg"/>
</dbReference>
<keyword evidence="1" id="KW-0472">Membrane</keyword>
<keyword evidence="1" id="KW-0812">Transmembrane</keyword>
<dbReference type="Proteomes" id="UP000694872">
    <property type="component" value="Unplaced"/>
</dbReference>
<keyword evidence="2" id="KW-0732">Signal</keyword>
<dbReference type="AlphaFoldDB" id="A0AAJ6ZY32"/>
<dbReference type="Pfam" id="PF01757">
    <property type="entry name" value="Acyl_transf_3"/>
    <property type="match status" value="1"/>
</dbReference>
<keyword evidence="1" id="KW-1133">Transmembrane helix</keyword>
<evidence type="ECO:0000259" key="3">
    <source>
        <dbReference type="SMART" id="SM00703"/>
    </source>
</evidence>
<gene>
    <name evidence="4" type="primary">LOC106127818</name>
</gene>
<feature type="domain" description="Nose resistant-to-fluoxetine protein N-terminal" evidence="3">
    <location>
        <begin position="40"/>
        <end position="207"/>
    </location>
</feature>
<dbReference type="SMART" id="SM00703">
    <property type="entry name" value="NRF"/>
    <property type="match status" value="1"/>
</dbReference>
<evidence type="ECO:0000313" key="4">
    <source>
        <dbReference type="RefSeq" id="XP_013181533.1"/>
    </source>
</evidence>
<name>A0AAJ6ZY32_PAPXU</name>
<feature type="transmembrane region" description="Helical" evidence="1">
    <location>
        <begin position="612"/>
        <end position="629"/>
    </location>
</feature>
<dbReference type="InterPro" id="IPR002656">
    <property type="entry name" value="Acyl_transf_3_dom"/>
</dbReference>
<feature type="chain" id="PRO_5042589899" evidence="2">
    <location>
        <begin position="17"/>
        <end position="697"/>
    </location>
</feature>
<evidence type="ECO:0000256" key="1">
    <source>
        <dbReference type="SAM" id="Phobius"/>
    </source>
</evidence>
<dbReference type="RefSeq" id="XP_013181533.1">
    <property type="nucleotide sequence ID" value="XM_013326079.1"/>
</dbReference>
<evidence type="ECO:0000256" key="2">
    <source>
        <dbReference type="SAM" id="SignalP"/>
    </source>
</evidence>
<feature type="signal peptide" evidence="2">
    <location>
        <begin position="1"/>
        <end position="16"/>
    </location>
</feature>
<feature type="transmembrane region" description="Helical" evidence="1">
    <location>
        <begin position="575"/>
        <end position="600"/>
    </location>
</feature>
<feature type="transmembrane region" description="Helical" evidence="1">
    <location>
        <begin position="534"/>
        <end position="555"/>
    </location>
</feature>
<dbReference type="Pfam" id="PF20146">
    <property type="entry name" value="NRF"/>
    <property type="match status" value="1"/>
</dbReference>
<sequence length="697" mass="79796">MKILFLSALFYISTNAWPLSEGEAINTLFDLLLYQKVLDPELCKRQIRYMSLNNTQLLAKFLDAGIRIPRGLFDDNTIDFGNYHQCLGIDSPFEQSRILGKYCVIQIPLIQNFTMPGFSGKKSTLENDLIKLGPSGRILLDKYHSMVKMYRLVFGTSIYNKTSSICGAVLQMAACIPRACTTDNAITALLFNASAYGFEYGEEYCRLPNDKPWVTVDSVALVVFSTVGALTGLSTLYEMVYKFVFNRNTNTYLRMFSIYSNTKNLLRSSQSEGNIKCLEGIKTVAMIWTVIGHSINSVSYLQNPTYYYTWTLSADSALLSSVPINADTFFMMGGLLLVYNCANKMDRTALMKNLHLFYLSRQLRMFPLLAISVLLDASVFHKLADSPLYISSATAVNAIRCRAYWWSTLINLQNYINPKEMCVPHSWYVAIDIQLYILSPIVLYWVLSGNRQTAWSALMIAFAVGLTISACYNFIMLLPAHTIIPARNNELWDYFTHYYFHIISRITSFLVGMVFGYILHIWRGKKVVIYNKTVLSLWATCFGIMLGTVYILYWVKQPTWNHVFVDATINTLMRPLWSAAVGWLVLACAHGYGGPIDWFLSLPVWQLPGRMCYGLYLFHYPIIFVVNDVSMSPQYFTFARILFQSIASMVLTFILSFVFTVLIDEPFRILFKIILDKGQRKRRKKHIEELELLKHTE</sequence>
<feature type="transmembrane region" description="Helical" evidence="1">
    <location>
        <begin position="498"/>
        <end position="522"/>
    </location>
</feature>
<feature type="transmembrane region" description="Helical" evidence="1">
    <location>
        <begin position="284"/>
        <end position="302"/>
    </location>
</feature>
<organism evidence="4">
    <name type="scientific">Papilio xuthus</name>
    <name type="common">Asian swallowtail butterfly</name>
    <dbReference type="NCBI Taxonomy" id="66420"/>
    <lineage>
        <taxon>Eukaryota</taxon>
        <taxon>Metazoa</taxon>
        <taxon>Ecdysozoa</taxon>
        <taxon>Arthropoda</taxon>
        <taxon>Hexapoda</taxon>
        <taxon>Insecta</taxon>
        <taxon>Pterygota</taxon>
        <taxon>Neoptera</taxon>
        <taxon>Endopterygota</taxon>
        <taxon>Lepidoptera</taxon>
        <taxon>Glossata</taxon>
        <taxon>Ditrysia</taxon>
        <taxon>Papilionoidea</taxon>
        <taxon>Papilionidae</taxon>
        <taxon>Papilioninae</taxon>
        <taxon>Papilio</taxon>
    </lineage>
</organism>
<feature type="transmembrane region" description="Helical" evidence="1">
    <location>
        <begin position="363"/>
        <end position="381"/>
    </location>
</feature>
<accession>A0AAJ6ZY32</accession>
<dbReference type="PANTHER" id="PTHR11161">
    <property type="entry name" value="O-ACYLTRANSFERASE"/>
    <property type="match status" value="1"/>
</dbReference>
<dbReference type="KEGG" id="pxu:106127818"/>
<dbReference type="GO" id="GO:0016747">
    <property type="term" value="F:acyltransferase activity, transferring groups other than amino-acyl groups"/>
    <property type="evidence" value="ECO:0007669"/>
    <property type="project" value="InterPro"/>
</dbReference>
<feature type="transmembrane region" description="Helical" evidence="1">
    <location>
        <begin position="322"/>
        <end position="342"/>
    </location>
</feature>
<feature type="transmembrane region" description="Helical" evidence="1">
    <location>
        <begin position="213"/>
        <end position="237"/>
    </location>
</feature>
<reference evidence="4" key="1">
    <citation type="submission" date="2025-08" db="UniProtKB">
        <authorList>
            <consortium name="RefSeq"/>
        </authorList>
    </citation>
    <scope>IDENTIFICATION</scope>
</reference>
<proteinExistence type="predicted"/>
<dbReference type="PANTHER" id="PTHR11161:SF0">
    <property type="entry name" value="O-ACYLTRANSFERASE LIKE PROTEIN"/>
    <property type="match status" value="1"/>
</dbReference>
<feature type="transmembrane region" description="Helical" evidence="1">
    <location>
        <begin position="427"/>
        <end position="447"/>
    </location>
</feature>
<protein>
    <submittedName>
        <fullName evidence="4">Nose resistant to fluoxetine protein 6-like</fullName>
    </submittedName>
</protein>
<feature type="transmembrane region" description="Helical" evidence="1">
    <location>
        <begin position="641"/>
        <end position="663"/>
    </location>
</feature>
<dbReference type="GeneID" id="106127818"/>
<feature type="transmembrane region" description="Helical" evidence="1">
    <location>
        <begin position="454"/>
        <end position="478"/>
    </location>
</feature>